<dbReference type="RefSeq" id="XP_046004931.1">
    <property type="nucleotide sequence ID" value="XM_046150930.1"/>
</dbReference>
<name>A0A9P9BFU4_9PEZI</name>
<dbReference type="InterPro" id="IPR027417">
    <property type="entry name" value="P-loop_NTPase"/>
</dbReference>
<keyword evidence="6" id="KW-1185">Reference proteome</keyword>
<dbReference type="GO" id="GO:0005524">
    <property type="term" value="F:ATP binding"/>
    <property type="evidence" value="ECO:0007669"/>
    <property type="project" value="InterPro"/>
</dbReference>
<evidence type="ECO:0008006" key="7">
    <source>
        <dbReference type="Google" id="ProtNLM"/>
    </source>
</evidence>
<evidence type="ECO:0000256" key="1">
    <source>
        <dbReference type="ARBA" id="ARBA00022679"/>
    </source>
</evidence>
<keyword evidence="1 4" id="KW-0808">Transferase</keyword>
<evidence type="ECO:0000313" key="5">
    <source>
        <dbReference type="EMBL" id="KAH7012666.1"/>
    </source>
</evidence>
<dbReference type="OrthoDB" id="442176at2759"/>
<dbReference type="AlphaFoldDB" id="A0A9P9BFU4"/>
<comment type="similarity">
    <text evidence="4">Belongs to the adenylate kinase family.</text>
</comment>
<dbReference type="Pfam" id="PF00406">
    <property type="entry name" value="ADK"/>
    <property type="match status" value="1"/>
</dbReference>
<accession>A0A9P9BFU4</accession>
<proteinExistence type="inferred from homology"/>
<comment type="caution">
    <text evidence="5">The sequence shown here is derived from an EMBL/GenBank/DDBJ whole genome shotgun (WGS) entry which is preliminary data.</text>
</comment>
<gene>
    <name evidence="5" type="ORF">B0I36DRAFT_256323</name>
</gene>
<evidence type="ECO:0000256" key="4">
    <source>
        <dbReference type="RuleBase" id="RU003330"/>
    </source>
</evidence>
<evidence type="ECO:0000256" key="2">
    <source>
        <dbReference type="ARBA" id="ARBA00022741"/>
    </source>
</evidence>
<dbReference type="InterPro" id="IPR033690">
    <property type="entry name" value="Adenylat_kinase_CS"/>
</dbReference>
<dbReference type="EMBL" id="JAGTJQ010000014">
    <property type="protein sequence ID" value="KAH7012666.1"/>
    <property type="molecule type" value="Genomic_DNA"/>
</dbReference>
<keyword evidence="3 4" id="KW-0418">Kinase</keyword>
<dbReference type="SUPFAM" id="SSF52540">
    <property type="entry name" value="P-loop containing nucleoside triphosphate hydrolases"/>
    <property type="match status" value="1"/>
</dbReference>
<evidence type="ECO:0000313" key="6">
    <source>
        <dbReference type="Proteomes" id="UP000756346"/>
    </source>
</evidence>
<dbReference type="PROSITE" id="PS00113">
    <property type="entry name" value="ADENYLATE_KINASE"/>
    <property type="match status" value="1"/>
</dbReference>
<dbReference type="GO" id="GO:0019205">
    <property type="term" value="F:nucleobase-containing compound kinase activity"/>
    <property type="evidence" value="ECO:0007669"/>
    <property type="project" value="InterPro"/>
</dbReference>
<dbReference type="PANTHER" id="PTHR23359">
    <property type="entry name" value="NUCLEOTIDE KINASE"/>
    <property type="match status" value="1"/>
</dbReference>
<dbReference type="Gene3D" id="3.40.50.300">
    <property type="entry name" value="P-loop containing nucleotide triphosphate hydrolases"/>
    <property type="match status" value="1"/>
</dbReference>
<protein>
    <recommendedName>
        <fullName evidence="7">Adenylate kinase</fullName>
    </recommendedName>
</protein>
<dbReference type="Proteomes" id="UP000756346">
    <property type="component" value="Unassembled WGS sequence"/>
</dbReference>
<keyword evidence="2" id="KW-0547">Nucleotide-binding</keyword>
<reference evidence="5" key="1">
    <citation type="journal article" date="2021" name="Nat. Commun.">
        <title>Genetic determinants of endophytism in the Arabidopsis root mycobiome.</title>
        <authorList>
            <person name="Mesny F."/>
            <person name="Miyauchi S."/>
            <person name="Thiergart T."/>
            <person name="Pickel B."/>
            <person name="Atanasova L."/>
            <person name="Karlsson M."/>
            <person name="Huettel B."/>
            <person name="Barry K.W."/>
            <person name="Haridas S."/>
            <person name="Chen C."/>
            <person name="Bauer D."/>
            <person name="Andreopoulos W."/>
            <person name="Pangilinan J."/>
            <person name="LaButti K."/>
            <person name="Riley R."/>
            <person name="Lipzen A."/>
            <person name="Clum A."/>
            <person name="Drula E."/>
            <person name="Henrissat B."/>
            <person name="Kohler A."/>
            <person name="Grigoriev I.V."/>
            <person name="Martin F.M."/>
            <person name="Hacquard S."/>
        </authorList>
    </citation>
    <scope>NUCLEOTIDE SEQUENCE</scope>
    <source>
        <strain evidence="5">MPI-CAGE-CH-0230</strain>
    </source>
</reference>
<dbReference type="PRINTS" id="PR00094">
    <property type="entry name" value="ADENYLTKNASE"/>
</dbReference>
<organism evidence="5 6">
    <name type="scientific">Microdochium trichocladiopsis</name>
    <dbReference type="NCBI Taxonomy" id="1682393"/>
    <lineage>
        <taxon>Eukaryota</taxon>
        <taxon>Fungi</taxon>
        <taxon>Dikarya</taxon>
        <taxon>Ascomycota</taxon>
        <taxon>Pezizomycotina</taxon>
        <taxon>Sordariomycetes</taxon>
        <taxon>Xylariomycetidae</taxon>
        <taxon>Xylariales</taxon>
        <taxon>Microdochiaceae</taxon>
        <taxon>Microdochium</taxon>
    </lineage>
</organism>
<sequence length="131" mass="15267">SSFRDFISESFSRGVAVPATFAMKIFRKRLERSAREGKTTVILDGFPRSTKQLQTFENEISTDYETVYLYCSPELLARRLGARAKSSGRVDDEDETIRLRRAADYNRDTSDIIKRLREKPFHKVHSHFPYI</sequence>
<feature type="non-terminal residue" evidence="5">
    <location>
        <position position="1"/>
    </location>
</feature>
<dbReference type="GeneID" id="70180476"/>
<dbReference type="InterPro" id="IPR000850">
    <property type="entry name" value="Adenylat/UMP-CMP_kin"/>
</dbReference>
<dbReference type="GO" id="GO:0006139">
    <property type="term" value="P:nucleobase-containing compound metabolic process"/>
    <property type="evidence" value="ECO:0007669"/>
    <property type="project" value="InterPro"/>
</dbReference>
<evidence type="ECO:0000256" key="3">
    <source>
        <dbReference type="ARBA" id="ARBA00022777"/>
    </source>
</evidence>